<comment type="caution">
    <text evidence="2">The sequence shown here is derived from an EMBL/GenBank/DDBJ whole genome shotgun (WGS) entry which is preliminary data.</text>
</comment>
<feature type="compositionally biased region" description="Acidic residues" evidence="1">
    <location>
        <begin position="61"/>
        <end position="73"/>
    </location>
</feature>
<dbReference type="Proteomes" id="UP001596958">
    <property type="component" value="Unassembled WGS sequence"/>
</dbReference>
<feature type="region of interest" description="Disordered" evidence="1">
    <location>
        <begin position="1"/>
        <end position="88"/>
    </location>
</feature>
<name>A0ABW2YS19_9SPHI</name>
<organism evidence="2 3">
    <name type="scientific">Mucilaginibacter calamicampi</name>
    <dbReference type="NCBI Taxonomy" id="1302352"/>
    <lineage>
        <taxon>Bacteria</taxon>
        <taxon>Pseudomonadati</taxon>
        <taxon>Bacteroidota</taxon>
        <taxon>Sphingobacteriia</taxon>
        <taxon>Sphingobacteriales</taxon>
        <taxon>Sphingobacteriaceae</taxon>
        <taxon>Mucilaginibacter</taxon>
    </lineage>
</organism>
<evidence type="ECO:0000313" key="2">
    <source>
        <dbReference type="EMBL" id="MFD0749102.1"/>
    </source>
</evidence>
<sequence length="88" mass="9366">MENLNNGPIDEQITNNDNAVTNKDGDNMLEQEEGANVQNKPDDVRVPTVTPGASVASNETASDEEVSAEDNKDDDPSNTHSGPKGENL</sequence>
<protein>
    <submittedName>
        <fullName evidence="2">Uncharacterized protein</fullName>
    </submittedName>
</protein>
<gene>
    <name evidence="2" type="ORF">ACFQZS_03045</name>
</gene>
<reference evidence="3" key="1">
    <citation type="journal article" date="2019" name="Int. J. Syst. Evol. Microbiol.">
        <title>The Global Catalogue of Microorganisms (GCM) 10K type strain sequencing project: providing services to taxonomists for standard genome sequencing and annotation.</title>
        <authorList>
            <consortium name="The Broad Institute Genomics Platform"/>
            <consortium name="The Broad Institute Genome Sequencing Center for Infectious Disease"/>
            <person name="Wu L."/>
            <person name="Ma J."/>
        </authorList>
    </citation>
    <scope>NUCLEOTIDE SEQUENCE [LARGE SCALE GENOMIC DNA]</scope>
    <source>
        <strain evidence="3">CCUG 63418</strain>
    </source>
</reference>
<feature type="compositionally biased region" description="Polar residues" evidence="1">
    <location>
        <begin position="1"/>
        <end position="21"/>
    </location>
</feature>
<accession>A0ABW2YS19</accession>
<proteinExistence type="predicted"/>
<keyword evidence="3" id="KW-1185">Reference proteome</keyword>
<evidence type="ECO:0000256" key="1">
    <source>
        <dbReference type="SAM" id="MobiDB-lite"/>
    </source>
</evidence>
<dbReference type="RefSeq" id="WP_377097174.1">
    <property type="nucleotide sequence ID" value="NZ_JBHTHU010000001.1"/>
</dbReference>
<evidence type="ECO:0000313" key="3">
    <source>
        <dbReference type="Proteomes" id="UP001596958"/>
    </source>
</evidence>
<dbReference type="EMBL" id="JBHTHU010000001">
    <property type="protein sequence ID" value="MFD0749102.1"/>
    <property type="molecule type" value="Genomic_DNA"/>
</dbReference>